<dbReference type="PROSITE" id="PS50005">
    <property type="entry name" value="TPR"/>
    <property type="match status" value="1"/>
</dbReference>
<accession>T1K7J1</accession>
<feature type="domain" description="AIP/AIPL N-terminal FKBP-type PPIase" evidence="6">
    <location>
        <begin position="15"/>
        <end position="149"/>
    </location>
</feature>
<evidence type="ECO:0000256" key="5">
    <source>
        <dbReference type="PROSITE-ProRule" id="PRU00339"/>
    </source>
</evidence>
<dbReference type="Gene3D" id="3.10.50.40">
    <property type="match status" value="1"/>
</dbReference>
<evidence type="ECO:0000256" key="2">
    <source>
        <dbReference type="ARBA" id="ARBA00022490"/>
    </source>
</evidence>
<sequence length="324" mass="37443">MKKVIYPGKGDLPEFHPESKAIFHFQTIKIVNGEEKIIDDSRKLGKPMELLIGKKFKLEIWETLIKTMRIGEVARFHCKAATVLNYPFVSKQFRRFANNGAKDEHGDNEEAHTHESHCCGMALQKSCGFSDLDELIKSPSDLYFVIELLEVISHDSYEKEIWQMTSEEQLRQTGDLKEKGNQAFRQNDYSTACQLYEKALAILEQLILKEKPGDEEWIALDEMRIPFYSNLAQCRLNLTDYYAARRACDEVIKRQDKNVKAWFRRGKANLGIGEYDLAVADFEKVVSLDPNLQQTVAKYLAQVERERKLSIEKEKSIFASKLFS</sequence>
<keyword evidence="3" id="KW-0677">Repeat</keyword>
<reference evidence="8" key="1">
    <citation type="submission" date="2011-08" db="EMBL/GenBank/DDBJ databases">
        <authorList>
            <person name="Rombauts S."/>
        </authorList>
    </citation>
    <scope>NUCLEOTIDE SEQUENCE</scope>
    <source>
        <strain evidence="8">London</strain>
    </source>
</reference>
<dbReference type="SUPFAM" id="SSF54534">
    <property type="entry name" value="FKBP-like"/>
    <property type="match status" value="1"/>
</dbReference>
<organism evidence="7 8">
    <name type="scientific">Tetranychus urticae</name>
    <name type="common">Two-spotted spider mite</name>
    <dbReference type="NCBI Taxonomy" id="32264"/>
    <lineage>
        <taxon>Eukaryota</taxon>
        <taxon>Metazoa</taxon>
        <taxon>Ecdysozoa</taxon>
        <taxon>Arthropoda</taxon>
        <taxon>Chelicerata</taxon>
        <taxon>Arachnida</taxon>
        <taxon>Acari</taxon>
        <taxon>Acariformes</taxon>
        <taxon>Trombidiformes</taxon>
        <taxon>Prostigmata</taxon>
        <taxon>Eleutherengona</taxon>
        <taxon>Raphignathae</taxon>
        <taxon>Tetranychoidea</taxon>
        <taxon>Tetranychidae</taxon>
        <taxon>Tetranychus</taxon>
    </lineage>
</organism>
<evidence type="ECO:0000313" key="8">
    <source>
        <dbReference type="Proteomes" id="UP000015104"/>
    </source>
</evidence>
<evidence type="ECO:0000256" key="3">
    <source>
        <dbReference type="ARBA" id="ARBA00022737"/>
    </source>
</evidence>
<evidence type="ECO:0000313" key="7">
    <source>
        <dbReference type="EnsemblMetazoa" id="tetur06g04470.1"/>
    </source>
</evidence>
<reference evidence="7" key="2">
    <citation type="submission" date="2015-06" db="UniProtKB">
        <authorList>
            <consortium name="EnsemblMetazoa"/>
        </authorList>
    </citation>
    <scope>IDENTIFICATION</scope>
</reference>
<dbReference type="PANTHER" id="PTHR11242:SF0">
    <property type="entry name" value="TPR_REGION DOMAIN-CONTAINING PROTEIN"/>
    <property type="match status" value="1"/>
</dbReference>
<dbReference type="GO" id="GO:0005737">
    <property type="term" value="C:cytoplasm"/>
    <property type="evidence" value="ECO:0007669"/>
    <property type="project" value="UniProtKB-SubCell"/>
</dbReference>
<dbReference type="Pfam" id="PF00515">
    <property type="entry name" value="TPR_1"/>
    <property type="match status" value="1"/>
</dbReference>
<dbReference type="InterPro" id="IPR046357">
    <property type="entry name" value="PPIase_dom_sf"/>
</dbReference>
<dbReference type="EMBL" id="CAEY01001805">
    <property type="status" value="NOT_ANNOTATED_CDS"/>
    <property type="molecule type" value="Genomic_DNA"/>
</dbReference>
<dbReference type="STRING" id="32264.T1K7J1"/>
<proteinExistence type="predicted"/>
<dbReference type="InterPro" id="IPR019734">
    <property type="entry name" value="TPR_rpt"/>
</dbReference>
<dbReference type="Proteomes" id="UP000015104">
    <property type="component" value="Unassembled WGS sequence"/>
</dbReference>
<dbReference type="SUPFAM" id="SSF48452">
    <property type="entry name" value="TPR-like"/>
    <property type="match status" value="1"/>
</dbReference>
<dbReference type="AlphaFoldDB" id="T1K7J1"/>
<dbReference type="EnsemblMetazoa" id="tetur06g04470.1">
    <property type="protein sequence ID" value="tetur06g04470.1"/>
    <property type="gene ID" value="tetur06g04470"/>
</dbReference>
<dbReference type="SMART" id="SM00028">
    <property type="entry name" value="TPR"/>
    <property type="match status" value="3"/>
</dbReference>
<dbReference type="InterPro" id="IPR056277">
    <property type="entry name" value="PPIase_AIP"/>
</dbReference>
<evidence type="ECO:0000256" key="1">
    <source>
        <dbReference type="ARBA" id="ARBA00004496"/>
    </source>
</evidence>
<dbReference type="Pfam" id="PF23322">
    <property type="entry name" value="PPIase_AIP"/>
    <property type="match status" value="1"/>
</dbReference>
<keyword evidence="2" id="KW-0963">Cytoplasm</keyword>
<keyword evidence="4 5" id="KW-0802">TPR repeat</keyword>
<dbReference type="PROSITE" id="PS50293">
    <property type="entry name" value="TPR_REGION"/>
    <property type="match status" value="1"/>
</dbReference>
<comment type="subcellular location">
    <subcellularLocation>
        <location evidence="1">Cytoplasm</location>
    </subcellularLocation>
</comment>
<dbReference type="FunFam" id="1.25.40.10:FF:000052">
    <property type="entry name" value="Aryl-hydrocarbon-interacting protein-like 1"/>
    <property type="match status" value="1"/>
</dbReference>
<dbReference type="KEGG" id="tut:107361239"/>
<dbReference type="PANTHER" id="PTHR11242">
    <property type="entry name" value="ARYL HYDROCARBON RECEPTOR INTERACTING PROTEIN RELATED"/>
    <property type="match status" value="1"/>
</dbReference>
<evidence type="ECO:0000256" key="4">
    <source>
        <dbReference type="ARBA" id="ARBA00022803"/>
    </source>
</evidence>
<name>T1K7J1_TETUR</name>
<feature type="repeat" description="TPR" evidence="5">
    <location>
        <begin position="259"/>
        <end position="292"/>
    </location>
</feature>
<dbReference type="InterPro" id="IPR039663">
    <property type="entry name" value="AIP/AIPL1/TTC9"/>
</dbReference>
<dbReference type="InterPro" id="IPR011990">
    <property type="entry name" value="TPR-like_helical_dom_sf"/>
</dbReference>
<dbReference type="Gene3D" id="1.25.40.10">
    <property type="entry name" value="Tetratricopeptide repeat domain"/>
    <property type="match status" value="1"/>
</dbReference>
<dbReference type="OrthoDB" id="5829758at2759"/>
<gene>
    <name evidence="7" type="primary">107361239</name>
</gene>
<dbReference type="OMA" id="SHCCGMM"/>
<keyword evidence="8" id="KW-1185">Reference proteome</keyword>
<dbReference type="GO" id="GO:0003755">
    <property type="term" value="F:peptidyl-prolyl cis-trans isomerase activity"/>
    <property type="evidence" value="ECO:0007669"/>
    <property type="project" value="InterPro"/>
</dbReference>
<evidence type="ECO:0000259" key="6">
    <source>
        <dbReference type="Pfam" id="PF23322"/>
    </source>
</evidence>
<dbReference type="eggNOG" id="KOG0545">
    <property type="taxonomic scope" value="Eukaryota"/>
</dbReference>
<protein>
    <recommendedName>
        <fullName evidence="6">AIP/AIPL N-terminal FKBP-type PPIase domain-containing protein</fullName>
    </recommendedName>
</protein>
<dbReference type="HOGENOM" id="CLU_052244_0_0_1"/>